<evidence type="ECO:0000313" key="2">
    <source>
        <dbReference type="EMBL" id="EIT71875.1"/>
    </source>
</evidence>
<keyword evidence="3" id="KW-1185">Reference proteome</keyword>
<gene>
    <name evidence="2" type="ORF">WQQ_20120</name>
</gene>
<dbReference type="PROSITE" id="PS50943">
    <property type="entry name" value="HTH_CROC1"/>
    <property type="match status" value="1"/>
</dbReference>
<reference evidence="2 3" key="1">
    <citation type="journal article" date="2012" name="J. Bacteriol.">
        <title>Genome Sequence of n-Alkane-Degrading Hydrocarboniphaga effusa Strain AP103T (ATCC BAA-332T).</title>
        <authorList>
            <person name="Chang H.K."/>
            <person name="Zylstra G.J."/>
            <person name="Chae J.C."/>
        </authorList>
    </citation>
    <scope>NUCLEOTIDE SEQUENCE [LARGE SCALE GENOMIC DNA]</scope>
    <source>
        <strain evidence="2 3">AP103</strain>
    </source>
</reference>
<evidence type="ECO:0000259" key="1">
    <source>
        <dbReference type="PROSITE" id="PS50943"/>
    </source>
</evidence>
<dbReference type="RefSeq" id="WP_007184961.1">
    <property type="nucleotide sequence ID" value="NZ_AKGD01000001.1"/>
</dbReference>
<dbReference type="GO" id="GO:0003677">
    <property type="term" value="F:DNA binding"/>
    <property type="evidence" value="ECO:0007669"/>
    <property type="project" value="InterPro"/>
</dbReference>
<dbReference type="EMBL" id="AKGD01000001">
    <property type="protein sequence ID" value="EIT71875.1"/>
    <property type="molecule type" value="Genomic_DNA"/>
</dbReference>
<dbReference type="AlphaFoldDB" id="I8TD15"/>
<dbReference type="InterPro" id="IPR010982">
    <property type="entry name" value="Lambda_DNA-bd_dom_sf"/>
</dbReference>
<dbReference type="Gene3D" id="1.10.260.40">
    <property type="entry name" value="lambda repressor-like DNA-binding domains"/>
    <property type="match status" value="1"/>
</dbReference>
<dbReference type="SUPFAM" id="SSF47413">
    <property type="entry name" value="lambda repressor-like DNA-binding domains"/>
    <property type="match status" value="1"/>
</dbReference>
<feature type="domain" description="HTH cro/C1-type" evidence="1">
    <location>
        <begin position="41"/>
        <end position="87"/>
    </location>
</feature>
<dbReference type="STRING" id="1172194.WQQ_20120"/>
<proteinExistence type="predicted"/>
<protein>
    <recommendedName>
        <fullName evidence="1">HTH cro/C1-type domain-containing protein</fullName>
    </recommendedName>
</protein>
<sequence length="178" mass="19939">MHAELDEDEDLLVLPENPPPVEGWRLLELLQAKAQQERIGLEETAKRIGISRSYLSSLRYGQRKVSSLGREILDKCAEFLGMPLAGVLMAAEVIYPTDFVGGSRERARQEVQRAMQFFASDPDWAGFVDADWRSWSLNTQLMVVLLYQKAAGLEILPSLFDAKIASEAFSAQQPEKAP</sequence>
<dbReference type="SMART" id="SM00530">
    <property type="entry name" value="HTH_XRE"/>
    <property type="match status" value="1"/>
</dbReference>
<accession>I8TD15</accession>
<dbReference type="InterPro" id="IPR001387">
    <property type="entry name" value="Cro/C1-type_HTH"/>
</dbReference>
<dbReference type="Proteomes" id="UP000003704">
    <property type="component" value="Unassembled WGS sequence"/>
</dbReference>
<organism evidence="2 3">
    <name type="scientific">Hydrocarboniphaga effusa AP103</name>
    <dbReference type="NCBI Taxonomy" id="1172194"/>
    <lineage>
        <taxon>Bacteria</taxon>
        <taxon>Pseudomonadati</taxon>
        <taxon>Pseudomonadota</taxon>
        <taxon>Gammaproteobacteria</taxon>
        <taxon>Nevskiales</taxon>
        <taxon>Nevskiaceae</taxon>
        <taxon>Hydrocarboniphaga</taxon>
    </lineage>
</organism>
<comment type="caution">
    <text evidence="2">The sequence shown here is derived from an EMBL/GenBank/DDBJ whole genome shotgun (WGS) entry which is preliminary data.</text>
</comment>
<dbReference type="CDD" id="cd00093">
    <property type="entry name" value="HTH_XRE"/>
    <property type="match status" value="1"/>
</dbReference>
<dbReference type="OrthoDB" id="6152475at2"/>
<evidence type="ECO:0000313" key="3">
    <source>
        <dbReference type="Proteomes" id="UP000003704"/>
    </source>
</evidence>
<name>I8TD15_9GAMM</name>